<evidence type="ECO:0000256" key="4">
    <source>
        <dbReference type="ARBA" id="ARBA00022519"/>
    </source>
</evidence>
<dbReference type="RefSeq" id="WP_125094425.1">
    <property type="nucleotide sequence ID" value="NZ_RRUE01000001.1"/>
</dbReference>
<dbReference type="SMART" id="SM00382">
    <property type="entry name" value="AAA"/>
    <property type="match status" value="1"/>
</dbReference>
<dbReference type="Pfam" id="PF14524">
    <property type="entry name" value="Wzt_C"/>
    <property type="match status" value="1"/>
</dbReference>
<dbReference type="GO" id="GO:0005524">
    <property type="term" value="F:ATP binding"/>
    <property type="evidence" value="ECO:0007669"/>
    <property type="project" value="UniProtKB-KW"/>
</dbReference>
<feature type="region of interest" description="Disordered" evidence="7">
    <location>
        <begin position="329"/>
        <end position="363"/>
    </location>
</feature>
<dbReference type="InterPro" id="IPR027417">
    <property type="entry name" value="P-loop_NTPase"/>
</dbReference>
<keyword evidence="4" id="KW-0997">Cell inner membrane</keyword>
<feature type="compositionally biased region" description="Low complexity" evidence="7">
    <location>
        <begin position="480"/>
        <end position="491"/>
    </location>
</feature>
<keyword evidence="5" id="KW-0547">Nucleotide-binding</keyword>
<feature type="domain" description="ABC transporter" evidence="8">
    <location>
        <begin position="103"/>
        <end position="327"/>
    </location>
</feature>
<dbReference type="InterPro" id="IPR050683">
    <property type="entry name" value="Bact_Polysacc_Export_ATP-bd"/>
</dbReference>
<dbReference type="InterPro" id="IPR029439">
    <property type="entry name" value="Wzt_C"/>
</dbReference>
<evidence type="ECO:0000256" key="7">
    <source>
        <dbReference type="SAM" id="MobiDB-lite"/>
    </source>
</evidence>
<keyword evidence="2" id="KW-0813">Transport</keyword>
<feature type="region of interest" description="Disordered" evidence="7">
    <location>
        <begin position="35"/>
        <end position="73"/>
    </location>
</feature>
<dbReference type="GO" id="GO:0016887">
    <property type="term" value="F:ATP hydrolysis activity"/>
    <property type="evidence" value="ECO:0007669"/>
    <property type="project" value="InterPro"/>
</dbReference>
<dbReference type="CDD" id="cd10147">
    <property type="entry name" value="Wzt_C-like"/>
    <property type="match status" value="1"/>
</dbReference>
<dbReference type="PANTHER" id="PTHR46743">
    <property type="entry name" value="TEICHOIC ACIDS EXPORT ATP-BINDING PROTEIN TAGH"/>
    <property type="match status" value="1"/>
</dbReference>
<dbReference type="InterPro" id="IPR003439">
    <property type="entry name" value="ABC_transporter-like_ATP-bd"/>
</dbReference>
<keyword evidence="6 9" id="KW-0067">ATP-binding</keyword>
<feature type="compositionally biased region" description="Low complexity" evidence="7">
    <location>
        <begin position="419"/>
        <end position="431"/>
    </location>
</feature>
<evidence type="ECO:0000256" key="3">
    <source>
        <dbReference type="ARBA" id="ARBA00022475"/>
    </source>
</evidence>
<sequence length="653" mass="68552">MSSERTPNPAVAGSAPAAGVSISAATGSAVAGASATASMVPAGGTQASGVPASASGPAFPDQPPAVPRDPGLDDDVAIRVSGLSKCFQLYDSPGHLLKQLLVGRMARLVGRTPPQYFREFWALKGLDFTVRRGETVGIVGRNGAGKSTLLQILCGTLTPTDGHVEIRGRVAALLELGAGFNPEFSGRENVYLNGAILGVSREEIARRFADIEAFADIGEFIDRPVKSYSSGMYVRLAFAVSACIDPDVLIVDEALAVGDAKFQAKCFRRFEELVSRGTTILLVTHSTEQITRHCDRAILLEGGVVHQEGPPRDVANTYLDLLFGVQRRDKPGKGGKGSTTAGKGATAAGKSSGTASNGSGTASKGAIAAGTAVEGKSVDADGQDGAAGQDDAVADEASNGDNAALRRPDIEGDDDISGRIARAAARQPIRASELESAAPDAPGAQEQGGDGAQTGAGILSSHGEMQDDDAHNSKNTRQDSPLSLIPLASPSRFEDRPGYNTDEYRWGSREVEITDVMVTTNGHDHTVRLNTGEQVLVVVWVRFRVDVNAPIYGLTIKTPDGITVYGSNSRDFPDGPVMQPARAGQTVRVVFSLDLRIGAGDFLLSLGVAHEIGGGEVEPLDRRYDSMLLHVSRQSRCYGLADFDMRVDIQADS</sequence>
<dbReference type="PANTHER" id="PTHR46743:SF2">
    <property type="entry name" value="TEICHOIC ACIDS EXPORT ATP-BINDING PROTEIN TAGH"/>
    <property type="match status" value="1"/>
</dbReference>
<keyword evidence="10" id="KW-1185">Reference proteome</keyword>
<protein>
    <submittedName>
        <fullName evidence="9">ATP-binding cassette domain-containing protein</fullName>
    </submittedName>
</protein>
<dbReference type="GO" id="GO:0140359">
    <property type="term" value="F:ABC-type transporter activity"/>
    <property type="evidence" value="ECO:0007669"/>
    <property type="project" value="InterPro"/>
</dbReference>
<dbReference type="Pfam" id="PF00005">
    <property type="entry name" value="ABC_tran"/>
    <property type="match status" value="1"/>
</dbReference>
<keyword evidence="3" id="KW-1003">Cell membrane</keyword>
<evidence type="ECO:0000256" key="2">
    <source>
        <dbReference type="ARBA" id="ARBA00022448"/>
    </source>
</evidence>
<proteinExistence type="inferred from homology"/>
<keyword evidence="4" id="KW-0472">Membrane</keyword>
<gene>
    <name evidence="9" type="ORF">EHV23_01650</name>
</gene>
<dbReference type="AlphaFoldDB" id="A0A426FQS8"/>
<dbReference type="CDD" id="cd03220">
    <property type="entry name" value="ABC_KpsT_Wzt"/>
    <property type="match status" value="1"/>
</dbReference>
<evidence type="ECO:0000256" key="1">
    <source>
        <dbReference type="ARBA" id="ARBA00005417"/>
    </source>
</evidence>
<evidence type="ECO:0000256" key="6">
    <source>
        <dbReference type="ARBA" id="ARBA00022840"/>
    </source>
</evidence>
<dbReference type="OrthoDB" id="9778870at2"/>
<dbReference type="Gene3D" id="2.70.50.60">
    <property type="entry name" value="abc- transporter (atp binding component) like domain"/>
    <property type="match status" value="1"/>
</dbReference>
<evidence type="ECO:0000256" key="5">
    <source>
        <dbReference type="ARBA" id="ARBA00022741"/>
    </source>
</evidence>
<evidence type="ECO:0000259" key="8">
    <source>
        <dbReference type="PROSITE" id="PS50893"/>
    </source>
</evidence>
<comment type="similarity">
    <text evidence="1">Belongs to the ABC transporter superfamily.</text>
</comment>
<name>A0A426FQS8_9BURK</name>
<dbReference type="InterPro" id="IPR003593">
    <property type="entry name" value="AAA+_ATPase"/>
</dbReference>
<evidence type="ECO:0000313" key="9">
    <source>
        <dbReference type="EMBL" id="RRN44994.1"/>
    </source>
</evidence>
<feature type="compositionally biased region" description="Basic and acidic residues" evidence="7">
    <location>
        <begin position="492"/>
        <end position="501"/>
    </location>
</feature>
<dbReference type="EMBL" id="RRUE01000001">
    <property type="protein sequence ID" value="RRN44994.1"/>
    <property type="molecule type" value="Genomic_DNA"/>
</dbReference>
<dbReference type="PROSITE" id="PS50893">
    <property type="entry name" value="ABC_TRANSPORTER_2"/>
    <property type="match status" value="1"/>
</dbReference>
<organism evidence="9 10">
    <name type="scientific">Lautropia dentalis</name>
    <dbReference type="NCBI Taxonomy" id="2490857"/>
    <lineage>
        <taxon>Bacteria</taxon>
        <taxon>Pseudomonadati</taxon>
        <taxon>Pseudomonadota</taxon>
        <taxon>Betaproteobacteria</taxon>
        <taxon>Burkholderiales</taxon>
        <taxon>Burkholderiaceae</taxon>
        <taxon>Lautropia</taxon>
    </lineage>
</organism>
<dbReference type="InterPro" id="IPR015860">
    <property type="entry name" value="ABC_transpr_TagH-like"/>
</dbReference>
<comment type="caution">
    <text evidence="9">The sequence shown here is derived from an EMBL/GenBank/DDBJ whole genome shotgun (WGS) entry which is preliminary data.</text>
</comment>
<dbReference type="Gene3D" id="3.40.50.300">
    <property type="entry name" value="P-loop containing nucleotide triphosphate hydrolases"/>
    <property type="match status" value="1"/>
</dbReference>
<dbReference type="GO" id="GO:0016020">
    <property type="term" value="C:membrane"/>
    <property type="evidence" value="ECO:0007669"/>
    <property type="project" value="InterPro"/>
</dbReference>
<dbReference type="Proteomes" id="UP000270261">
    <property type="component" value="Unassembled WGS sequence"/>
</dbReference>
<feature type="compositionally biased region" description="Low complexity" evidence="7">
    <location>
        <begin position="338"/>
        <end position="363"/>
    </location>
</feature>
<reference evidence="9 10" key="1">
    <citation type="submission" date="2018-11" db="EMBL/GenBank/DDBJ databases">
        <title>Genome sequencing of Lautropia sp. KCOM 2505 (= ChDC F240).</title>
        <authorList>
            <person name="Kook J.-K."/>
            <person name="Park S.-N."/>
            <person name="Lim Y.K."/>
        </authorList>
    </citation>
    <scope>NUCLEOTIDE SEQUENCE [LARGE SCALE GENOMIC DNA]</scope>
    <source>
        <strain evidence="9 10">KCOM 2505</strain>
    </source>
</reference>
<feature type="compositionally biased region" description="Low complexity" evidence="7">
    <location>
        <begin position="47"/>
        <end position="58"/>
    </location>
</feature>
<dbReference type="SUPFAM" id="SSF52540">
    <property type="entry name" value="P-loop containing nucleoside triphosphate hydrolases"/>
    <property type="match status" value="1"/>
</dbReference>
<accession>A0A426FQS8</accession>
<feature type="region of interest" description="Disordered" evidence="7">
    <location>
        <begin position="377"/>
        <end position="501"/>
    </location>
</feature>
<evidence type="ECO:0000313" key="10">
    <source>
        <dbReference type="Proteomes" id="UP000270261"/>
    </source>
</evidence>